<sequence length="91" mass="10033">MSKRKFSLGQTVITQAAEATFERAFVVKCLARHVSGDWGDLAPEDAKMNDAGLGEHPDRLHSSYATPEGGKLWVITEIDRSVTTVLLPEDY</sequence>
<accession>A0A0F9A335</accession>
<organism evidence="1">
    <name type="scientific">marine sediment metagenome</name>
    <dbReference type="NCBI Taxonomy" id="412755"/>
    <lineage>
        <taxon>unclassified sequences</taxon>
        <taxon>metagenomes</taxon>
        <taxon>ecological metagenomes</taxon>
    </lineage>
</organism>
<gene>
    <name evidence="1" type="ORF">LCGC14_2962560</name>
</gene>
<dbReference type="AlphaFoldDB" id="A0A0F9A335"/>
<comment type="caution">
    <text evidence="1">The sequence shown here is derived from an EMBL/GenBank/DDBJ whole genome shotgun (WGS) entry which is preliminary data.</text>
</comment>
<reference evidence="1" key="1">
    <citation type="journal article" date="2015" name="Nature">
        <title>Complex archaea that bridge the gap between prokaryotes and eukaryotes.</title>
        <authorList>
            <person name="Spang A."/>
            <person name="Saw J.H."/>
            <person name="Jorgensen S.L."/>
            <person name="Zaremba-Niedzwiedzka K."/>
            <person name="Martijn J."/>
            <person name="Lind A.E."/>
            <person name="van Eijk R."/>
            <person name="Schleper C."/>
            <person name="Guy L."/>
            <person name="Ettema T.J."/>
        </authorList>
    </citation>
    <scope>NUCLEOTIDE SEQUENCE</scope>
</reference>
<protein>
    <recommendedName>
        <fullName evidence="2">Plasmid related protein</fullName>
    </recommendedName>
</protein>
<name>A0A0F9A335_9ZZZZ</name>
<evidence type="ECO:0000313" key="1">
    <source>
        <dbReference type="EMBL" id="KKK66591.1"/>
    </source>
</evidence>
<evidence type="ECO:0008006" key="2">
    <source>
        <dbReference type="Google" id="ProtNLM"/>
    </source>
</evidence>
<dbReference type="EMBL" id="LAZR01060007">
    <property type="protein sequence ID" value="KKK66591.1"/>
    <property type="molecule type" value="Genomic_DNA"/>
</dbReference>
<proteinExistence type="predicted"/>